<evidence type="ECO:0000313" key="5">
    <source>
        <dbReference type="RefSeq" id="XP_003395111.1"/>
    </source>
</evidence>
<dbReference type="AlphaFoldDB" id="A0A9B0C9E4"/>
<dbReference type="PANTHER" id="PTHR23030:SF39">
    <property type="entry name" value="PROGRAMMED CELL DEATH 6-INTERACTING PROTEIN"/>
    <property type="match status" value="1"/>
</dbReference>
<dbReference type="CDD" id="cd09235">
    <property type="entry name" value="V_Alix"/>
    <property type="match status" value="1"/>
</dbReference>
<dbReference type="KEGG" id="bter:100645628"/>
<dbReference type="GeneID" id="100645628"/>
<reference evidence="5" key="1">
    <citation type="submission" date="2025-08" db="UniProtKB">
        <authorList>
            <consortium name="RefSeq"/>
        </authorList>
    </citation>
    <scope>IDENTIFICATION</scope>
</reference>
<evidence type="ECO:0000259" key="3">
    <source>
        <dbReference type="PROSITE" id="PS51180"/>
    </source>
</evidence>
<feature type="coiled-coil region" evidence="1">
    <location>
        <begin position="548"/>
        <end position="575"/>
    </location>
</feature>
<dbReference type="SMART" id="SM01041">
    <property type="entry name" value="BRO1"/>
    <property type="match status" value="1"/>
</dbReference>
<dbReference type="InterPro" id="IPR038499">
    <property type="entry name" value="BRO1_sf"/>
</dbReference>
<dbReference type="CTD" id="43330"/>
<sequence length="821" mass="91885">MAELIAVPLKKPSDVDVIKPLTNIIKSTYNNANDQKDYTEAIADFSKLRNNALWRAFEKYESSLEVIYSYYDQLCALEGKIPAHELQIPFKWKDAFDRTIFGGKLSLTISTLAYEKVCVLFNIAALQSSVAAAQSLESDEGLKLAAKLFQQSAGIFNYLKANVMMAIQQEPTPDISPETLGALSALMLAQAQEIFVHKAIHDAMKNGIIAKLAAQAEELYADTLKLFQKEIFRAFWDKEWVPLIAGKQAGYRAMTEFYQSLVCKNNKSIGEEIARLEHAVELFKAAQQRSNKSHLFQDYANKAQRNLTEVKKDNDFIYHERIPDIKSLEPVGKANVAKLLSMPEILSSNFKDLFADLLPVSVHQALSSYEVRRNELVNSEISKLREMTQILNGVLASLNLPAAIEDTSGTELPQSVLEKAQYVKDAGGIQALENSMKELPDLLQRNKELLDECERMLQEERESDDQLREQFKERWTRIPSSRLTEQFTITLRKYREIINNAVSADKVVREKYENHKESMETLSLHANDLINAVPTGSAVQETNTVVQLRKLMEDIETLKTERDVIESELKSAITDMKATFLSALAKDGGIDEPNLSVESIGKTYGPLQKQVRDSVARQEQLIAEIQMCHTQFTAEQSGRGSSREAMLCKLAAAYDAFKELKGNLNEGAKFYNDLTQLLVVFQNKISDFCFARKTEKEELLKDLTTNLSHTGPTPTPNIPSHHGATSGQSQSGTEQSGSSQLPYPTHFQGGMPVPYGAGPTTPYPTYISPPMPTTYNPYATMPYPAQGGYNPYQNMPPAPYGGYATLPRYGGNQHPRQGHPF</sequence>
<accession>A0A9B0C9E4</accession>
<name>A0A9B0C9E4_BOMTE</name>
<dbReference type="Pfam" id="PF13949">
    <property type="entry name" value="ALIX_LYPXL_bnd"/>
    <property type="match status" value="1"/>
</dbReference>
<dbReference type="Pfam" id="PF03097">
    <property type="entry name" value="BRO1"/>
    <property type="match status" value="1"/>
</dbReference>
<dbReference type="PROSITE" id="PS51180">
    <property type="entry name" value="BRO1"/>
    <property type="match status" value="1"/>
</dbReference>
<dbReference type="InterPro" id="IPR025304">
    <property type="entry name" value="ALIX_V_dom"/>
</dbReference>
<evidence type="ECO:0000256" key="2">
    <source>
        <dbReference type="SAM" id="MobiDB-lite"/>
    </source>
</evidence>
<feature type="compositionally biased region" description="Low complexity" evidence="2">
    <location>
        <begin position="720"/>
        <end position="740"/>
    </location>
</feature>
<feature type="region of interest" description="Disordered" evidence="2">
    <location>
        <begin position="705"/>
        <end position="748"/>
    </location>
</feature>
<organism evidence="4 5">
    <name type="scientific">Bombus terrestris</name>
    <name type="common">Buff-tailed bumblebee</name>
    <name type="synonym">Apis terrestris</name>
    <dbReference type="NCBI Taxonomy" id="30195"/>
    <lineage>
        <taxon>Eukaryota</taxon>
        <taxon>Metazoa</taxon>
        <taxon>Ecdysozoa</taxon>
        <taxon>Arthropoda</taxon>
        <taxon>Hexapoda</taxon>
        <taxon>Insecta</taxon>
        <taxon>Pterygota</taxon>
        <taxon>Neoptera</taxon>
        <taxon>Endopterygota</taxon>
        <taxon>Hymenoptera</taxon>
        <taxon>Apocrita</taxon>
        <taxon>Aculeata</taxon>
        <taxon>Apoidea</taxon>
        <taxon>Anthophila</taxon>
        <taxon>Apidae</taxon>
        <taxon>Bombus</taxon>
        <taxon>Bombus</taxon>
    </lineage>
</organism>
<keyword evidence="1" id="KW-0175">Coiled coil</keyword>
<dbReference type="Proteomes" id="UP000835206">
    <property type="component" value="Chromosome 4"/>
</dbReference>
<dbReference type="Gene3D" id="1.25.40.280">
    <property type="entry name" value="alix/aip1 like domains"/>
    <property type="match status" value="1"/>
</dbReference>
<dbReference type="OrthoDB" id="2141925at2759"/>
<dbReference type="GO" id="GO:0005768">
    <property type="term" value="C:endosome"/>
    <property type="evidence" value="ECO:0007669"/>
    <property type="project" value="TreeGrafter"/>
</dbReference>
<evidence type="ECO:0000256" key="1">
    <source>
        <dbReference type="SAM" id="Coils"/>
    </source>
</evidence>
<feature type="coiled-coil region" evidence="1">
    <location>
        <begin position="432"/>
        <end position="470"/>
    </location>
</feature>
<gene>
    <name evidence="5" type="primary">LOC100645628</name>
</gene>
<feature type="domain" description="BRO1" evidence="3">
    <location>
        <begin position="3"/>
        <end position="391"/>
    </location>
</feature>
<dbReference type="Gene3D" id="1.20.120.560">
    <property type="entry name" value="alix/aip1 in complex with the ypdl late domain"/>
    <property type="match status" value="1"/>
</dbReference>
<dbReference type="GO" id="GO:0000281">
    <property type="term" value="P:mitotic cytokinesis"/>
    <property type="evidence" value="ECO:0007669"/>
    <property type="project" value="TreeGrafter"/>
</dbReference>
<dbReference type="FunFam" id="1.25.40.280:FF:000001">
    <property type="entry name" value="programmed cell death 6-interacting protein-like isoform X1"/>
    <property type="match status" value="1"/>
</dbReference>
<evidence type="ECO:0000313" key="4">
    <source>
        <dbReference type="Proteomes" id="UP000835206"/>
    </source>
</evidence>
<protein>
    <submittedName>
        <fullName evidence="5">Programmed cell death 6-interacting protein</fullName>
    </submittedName>
</protein>
<dbReference type="PANTHER" id="PTHR23030">
    <property type="entry name" value="PCD6 INTERACTING PROTEIN-RELATED"/>
    <property type="match status" value="1"/>
</dbReference>
<keyword evidence="4" id="KW-1185">Reference proteome</keyword>
<dbReference type="InterPro" id="IPR004328">
    <property type="entry name" value="BRO1_dom"/>
</dbReference>
<proteinExistence type="predicted"/>
<dbReference type="RefSeq" id="XP_003395111.1">
    <property type="nucleotide sequence ID" value="XM_003395063.4"/>
</dbReference>
<dbReference type="CDD" id="cd09240">
    <property type="entry name" value="BRO1_Alix"/>
    <property type="match status" value="1"/>
</dbReference>
<dbReference type="Gene3D" id="1.20.140.50">
    <property type="entry name" value="alix/aip1 like domains"/>
    <property type="match status" value="1"/>
</dbReference>